<dbReference type="Proteomes" id="UP000219897">
    <property type="component" value="Unassembled WGS sequence"/>
</dbReference>
<name>A0ABD6S7H0_BACTU</name>
<gene>
    <name evidence="1" type="ORF">CN495_08485</name>
</gene>
<evidence type="ECO:0000313" key="2">
    <source>
        <dbReference type="Proteomes" id="UP000219897"/>
    </source>
</evidence>
<organism evidence="1 2">
    <name type="scientific">Bacillus thuringiensis</name>
    <dbReference type="NCBI Taxonomy" id="1428"/>
    <lineage>
        <taxon>Bacteria</taxon>
        <taxon>Bacillati</taxon>
        <taxon>Bacillota</taxon>
        <taxon>Bacilli</taxon>
        <taxon>Bacillales</taxon>
        <taxon>Bacillaceae</taxon>
        <taxon>Bacillus</taxon>
        <taxon>Bacillus cereus group</taxon>
    </lineage>
</organism>
<dbReference type="AlphaFoldDB" id="A0ABD6S7H0"/>
<comment type="caution">
    <text evidence="1">The sequence shown here is derived from an EMBL/GenBank/DDBJ whole genome shotgun (WGS) entry which is preliminary data.</text>
</comment>
<accession>A0ABD6S7H0</accession>
<protein>
    <submittedName>
        <fullName evidence="1">Uncharacterized protein</fullName>
    </submittedName>
</protein>
<dbReference type="RefSeq" id="WP_098317116.1">
    <property type="nucleotide sequence ID" value="NZ_NTYF01000023.1"/>
</dbReference>
<evidence type="ECO:0000313" key="1">
    <source>
        <dbReference type="EMBL" id="PER55779.1"/>
    </source>
</evidence>
<sequence>MVKDVKKLLEKTHECFPKSFVNKSNELIFEPESMLYFRLDGVKTAIDFRCKVLAWLSRPISKELSKQKSREVLLRVNRLLGAKFTQEDMEKIYMYLGNDVNRSLCVTFIESNYDMTMLGNVS</sequence>
<dbReference type="EMBL" id="NTYF01000023">
    <property type="protein sequence ID" value="PER55779.1"/>
    <property type="molecule type" value="Genomic_DNA"/>
</dbReference>
<reference evidence="1 2" key="1">
    <citation type="submission" date="2017-09" db="EMBL/GenBank/DDBJ databases">
        <title>Large-scale bioinformatics analysis of Bacillus genomes uncovers conserved roles of natural products in bacterial physiology.</title>
        <authorList>
            <consortium name="Agbiome Team Llc"/>
            <person name="Bleich R.M."/>
            <person name="Kirk G.J."/>
            <person name="Santa Maria K.C."/>
            <person name="Allen S.E."/>
            <person name="Farag S."/>
            <person name="Shank E.A."/>
            <person name="Bowers A."/>
        </authorList>
    </citation>
    <scope>NUCLEOTIDE SEQUENCE [LARGE SCALE GENOMIC DNA]</scope>
    <source>
        <strain evidence="1 2">AFS005140</strain>
    </source>
</reference>
<proteinExistence type="predicted"/>